<keyword evidence="3" id="KW-1185">Reference proteome</keyword>
<feature type="region of interest" description="Disordered" evidence="1">
    <location>
        <begin position="120"/>
        <end position="177"/>
    </location>
</feature>
<evidence type="ECO:0000256" key="1">
    <source>
        <dbReference type="SAM" id="MobiDB-lite"/>
    </source>
</evidence>
<reference evidence="2 3" key="1">
    <citation type="journal article" date="2019" name="Sci. Rep.">
        <title>Orb-weaving spider Araneus ventricosus genome elucidates the spidroin gene catalogue.</title>
        <authorList>
            <person name="Kono N."/>
            <person name="Nakamura H."/>
            <person name="Ohtoshi R."/>
            <person name="Moran D.A.P."/>
            <person name="Shinohara A."/>
            <person name="Yoshida Y."/>
            <person name="Fujiwara M."/>
            <person name="Mori M."/>
            <person name="Tomita M."/>
            <person name="Arakawa K."/>
        </authorList>
    </citation>
    <scope>NUCLEOTIDE SEQUENCE [LARGE SCALE GENOMIC DNA]</scope>
</reference>
<proteinExistence type="predicted"/>
<evidence type="ECO:0000313" key="2">
    <source>
        <dbReference type="EMBL" id="GBM92851.1"/>
    </source>
</evidence>
<feature type="compositionally biased region" description="Polar residues" evidence="1">
    <location>
        <begin position="153"/>
        <end position="171"/>
    </location>
</feature>
<protein>
    <submittedName>
        <fullName evidence="2">Uncharacterized protein</fullName>
    </submittedName>
</protein>
<sequence>MECSPPAGGARSWLLGLRLQHPSCRGGRSSVHSGCFDRAGAARRGLINPSEISFVKSLNLFFSPQTAPELGTVKVPCQLNGYTQKDLLKMKNKEKAIVQCTHCIQSYLVIKCCDVFPSRKHSSHEKKSPVPFMSAADRRPAAPGGHLGDVRESNSFTQKATTMHRNQSLSESALGRL</sequence>
<organism evidence="2 3">
    <name type="scientific">Araneus ventricosus</name>
    <name type="common">Orbweaver spider</name>
    <name type="synonym">Epeira ventricosa</name>
    <dbReference type="NCBI Taxonomy" id="182803"/>
    <lineage>
        <taxon>Eukaryota</taxon>
        <taxon>Metazoa</taxon>
        <taxon>Ecdysozoa</taxon>
        <taxon>Arthropoda</taxon>
        <taxon>Chelicerata</taxon>
        <taxon>Arachnida</taxon>
        <taxon>Araneae</taxon>
        <taxon>Araneomorphae</taxon>
        <taxon>Entelegynae</taxon>
        <taxon>Araneoidea</taxon>
        <taxon>Araneidae</taxon>
        <taxon>Araneus</taxon>
    </lineage>
</organism>
<dbReference type="AlphaFoldDB" id="A0A4Y2JR21"/>
<comment type="caution">
    <text evidence="2">The sequence shown here is derived from an EMBL/GenBank/DDBJ whole genome shotgun (WGS) entry which is preliminary data.</text>
</comment>
<accession>A0A4Y2JR21</accession>
<name>A0A4Y2JR21_ARAVE</name>
<dbReference type="EMBL" id="BGPR01003825">
    <property type="protein sequence ID" value="GBM92851.1"/>
    <property type="molecule type" value="Genomic_DNA"/>
</dbReference>
<dbReference type="Proteomes" id="UP000499080">
    <property type="component" value="Unassembled WGS sequence"/>
</dbReference>
<gene>
    <name evidence="2" type="ORF">AVEN_246778_1</name>
</gene>
<evidence type="ECO:0000313" key="3">
    <source>
        <dbReference type="Proteomes" id="UP000499080"/>
    </source>
</evidence>